<organism evidence="1 2">
    <name type="scientific">Anisodus tanguticus</name>
    <dbReference type="NCBI Taxonomy" id="243964"/>
    <lineage>
        <taxon>Eukaryota</taxon>
        <taxon>Viridiplantae</taxon>
        <taxon>Streptophyta</taxon>
        <taxon>Embryophyta</taxon>
        <taxon>Tracheophyta</taxon>
        <taxon>Spermatophyta</taxon>
        <taxon>Magnoliopsida</taxon>
        <taxon>eudicotyledons</taxon>
        <taxon>Gunneridae</taxon>
        <taxon>Pentapetalae</taxon>
        <taxon>asterids</taxon>
        <taxon>lamiids</taxon>
        <taxon>Solanales</taxon>
        <taxon>Solanaceae</taxon>
        <taxon>Solanoideae</taxon>
        <taxon>Hyoscyameae</taxon>
        <taxon>Anisodus</taxon>
    </lineage>
</organism>
<accession>A0AAE1VUD7</accession>
<evidence type="ECO:0000313" key="1">
    <source>
        <dbReference type="EMBL" id="KAK4373210.1"/>
    </source>
</evidence>
<keyword evidence="2" id="KW-1185">Reference proteome</keyword>
<evidence type="ECO:0000313" key="2">
    <source>
        <dbReference type="Proteomes" id="UP001291623"/>
    </source>
</evidence>
<protein>
    <submittedName>
        <fullName evidence="1">Uncharacterized protein</fullName>
    </submittedName>
</protein>
<dbReference type="Proteomes" id="UP001291623">
    <property type="component" value="Unassembled WGS sequence"/>
</dbReference>
<sequence length="65" mass="7529">MSKVLYVIRWRMNCGIILMEQQHGFHFKEANNVDSKAQVKRVMVRTSTLLVQLILEHSICSKVAV</sequence>
<proteinExistence type="predicted"/>
<name>A0AAE1VUD7_9SOLA</name>
<gene>
    <name evidence="1" type="ORF">RND71_008594</name>
</gene>
<dbReference type="AlphaFoldDB" id="A0AAE1VUD7"/>
<reference evidence="1" key="1">
    <citation type="submission" date="2023-12" db="EMBL/GenBank/DDBJ databases">
        <title>Genome assembly of Anisodus tanguticus.</title>
        <authorList>
            <person name="Wang Y.-J."/>
        </authorList>
    </citation>
    <scope>NUCLEOTIDE SEQUENCE</scope>
    <source>
        <strain evidence="1">KB-2021</strain>
        <tissue evidence="1">Leaf</tissue>
    </source>
</reference>
<comment type="caution">
    <text evidence="1">The sequence shown here is derived from an EMBL/GenBank/DDBJ whole genome shotgun (WGS) entry which is preliminary data.</text>
</comment>
<dbReference type="EMBL" id="JAVYJV010000004">
    <property type="protein sequence ID" value="KAK4373210.1"/>
    <property type="molecule type" value="Genomic_DNA"/>
</dbReference>